<comment type="subcellular location">
    <subcellularLocation>
        <location evidence="1 7">Cell membrane</location>
        <topology evidence="1 7">Multi-pass membrane protein</topology>
    </subcellularLocation>
</comment>
<keyword evidence="4 7" id="KW-0812">Transmembrane</keyword>
<accession>A0ABW0FL45</accession>
<comment type="caution">
    <text evidence="9">The sequence shown here is derived from an EMBL/GenBank/DDBJ whole genome shotgun (WGS) entry which is preliminary data.</text>
</comment>
<name>A0ABW0FL45_9MICO</name>
<dbReference type="InterPro" id="IPR000515">
    <property type="entry name" value="MetI-like"/>
</dbReference>
<evidence type="ECO:0000256" key="1">
    <source>
        <dbReference type="ARBA" id="ARBA00004651"/>
    </source>
</evidence>
<dbReference type="PROSITE" id="PS50928">
    <property type="entry name" value="ABC_TM1"/>
    <property type="match status" value="1"/>
</dbReference>
<feature type="transmembrane region" description="Helical" evidence="7">
    <location>
        <begin position="12"/>
        <end position="37"/>
    </location>
</feature>
<evidence type="ECO:0000256" key="6">
    <source>
        <dbReference type="ARBA" id="ARBA00023136"/>
    </source>
</evidence>
<keyword evidence="10" id="KW-1185">Reference proteome</keyword>
<dbReference type="CDD" id="cd06261">
    <property type="entry name" value="TM_PBP2"/>
    <property type="match status" value="1"/>
</dbReference>
<evidence type="ECO:0000256" key="4">
    <source>
        <dbReference type="ARBA" id="ARBA00022692"/>
    </source>
</evidence>
<dbReference type="EMBL" id="JBHSLN010000086">
    <property type="protein sequence ID" value="MFC5299110.1"/>
    <property type="molecule type" value="Genomic_DNA"/>
</dbReference>
<gene>
    <name evidence="9" type="ORF">ACFPK8_16470</name>
</gene>
<sequence>MFTGFLHNRRVQVGLLAFGLCAVIAIFGDLILTVYGFGPLDVDYDYVASAPLQGGHLLGTTISGQDVLSQLIAGARGSLAVGTLSALLACTIGALLGVSAGFVGGAYDTVVNAITNVFMTMPSFALTLIAAGYISAAGGPGSAGMGWVMMAFLIGIFEWPGMARYMRAQTLTLRGRDFSMATKLLGEKTWRLVLFEIMPHLLGIISARFLAAIMAGILAEAGLNFLGVSTGGVISWGTMITNAQNQGALTLGFWWWFLPPGLAIAVIGTATAMVNFGLDEVTNPKLRTGNEKVVRAFLRRQRAEARAEQRTAVTAST</sequence>
<proteinExistence type="inferred from homology"/>
<keyword evidence="5 7" id="KW-1133">Transmembrane helix</keyword>
<dbReference type="Gene3D" id="1.10.3720.10">
    <property type="entry name" value="MetI-like"/>
    <property type="match status" value="1"/>
</dbReference>
<organism evidence="9 10">
    <name type="scientific">Brachybacterium tyrofermentans</name>
    <dbReference type="NCBI Taxonomy" id="47848"/>
    <lineage>
        <taxon>Bacteria</taxon>
        <taxon>Bacillati</taxon>
        <taxon>Actinomycetota</taxon>
        <taxon>Actinomycetes</taxon>
        <taxon>Micrococcales</taxon>
        <taxon>Dermabacteraceae</taxon>
        <taxon>Brachybacterium</taxon>
    </lineage>
</organism>
<evidence type="ECO:0000313" key="9">
    <source>
        <dbReference type="EMBL" id="MFC5299110.1"/>
    </source>
</evidence>
<dbReference type="PANTHER" id="PTHR43386:SF1">
    <property type="entry name" value="D,D-DIPEPTIDE TRANSPORT SYSTEM PERMEASE PROTEIN DDPC-RELATED"/>
    <property type="match status" value="1"/>
</dbReference>
<feature type="transmembrane region" description="Helical" evidence="7">
    <location>
        <begin position="253"/>
        <end position="278"/>
    </location>
</feature>
<evidence type="ECO:0000256" key="2">
    <source>
        <dbReference type="ARBA" id="ARBA00022448"/>
    </source>
</evidence>
<reference evidence="10" key="1">
    <citation type="journal article" date="2019" name="Int. J. Syst. Evol. Microbiol.">
        <title>The Global Catalogue of Microorganisms (GCM) 10K type strain sequencing project: providing services to taxonomists for standard genome sequencing and annotation.</title>
        <authorList>
            <consortium name="The Broad Institute Genomics Platform"/>
            <consortium name="The Broad Institute Genome Sequencing Center for Infectious Disease"/>
            <person name="Wu L."/>
            <person name="Ma J."/>
        </authorList>
    </citation>
    <scope>NUCLEOTIDE SEQUENCE [LARGE SCALE GENOMIC DNA]</scope>
    <source>
        <strain evidence="10">CGMCC 1.16455</strain>
    </source>
</reference>
<feature type="transmembrane region" description="Helical" evidence="7">
    <location>
        <begin position="79"/>
        <end position="103"/>
    </location>
</feature>
<feature type="domain" description="ABC transmembrane type-1" evidence="8">
    <location>
        <begin position="75"/>
        <end position="275"/>
    </location>
</feature>
<feature type="transmembrane region" description="Helical" evidence="7">
    <location>
        <begin position="146"/>
        <end position="166"/>
    </location>
</feature>
<dbReference type="Proteomes" id="UP001595937">
    <property type="component" value="Unassembled WGS sequence"/>
</dbReference>
<dbReference type="GeneID" id="303297838"/>
<comment type="similarity">
    <text evidence="7">Belongs to the binding-protein-dependent transport system permease family.</text>
</comment>
<dbReference type="PANTHER" id="PTHR43386">
    <property type="entry name" value="OLIGOPEPTIDE TRANSPORT SYSTEM PERMEASE PROTEIN APPC"/>
    <property type="match status" value="1"/>
</dbReference>
<evidence type="ECO:0000256" key="5">
    <source>
        <dbReference type="ARBA" id="ARBA00022989"/>
    </source>
</evidence>
<dbReference type="InterPro" id="IPR050366">
    <property type="entry name" value="BP-dependent_transpt_permease"/>
</dbReference>
<dbReference type="RefSeq" id="WP_343924637.1">
    <property type="nucleotide sequence ID" value="NZ_BAAAIR010000042.1"/>
</dbReference>
<dbReference type="InterPro" id="IPR035906">
    <property type="entry name" value="MetI-like_sf"/>
</dbReference>
<evidence type="ECO:0000259" key="8">
    <source>
        <dbReference type="PROSITE" id="PS50928"/>
    </source>
</evidence>
<feature type="transmembrane region" description="Helical" evidence="7">
    <location>
        <begin position="110"/>
        <end position="134"/>
    </location>
</feature>
<evidence type="ECO:0000313" key="10">
    <source>
        <dbReference type="Proteomes" id="UP001595937"/>
    </source>
</evidence>
<keyword evidence="2 7" id="KW-0813">Transport</keyword>
<dbReference type="Pfam" id="PF00528">
    <property type="entry name" value="BPD_transp_1"/>
    <property type="match status" value="1"/>
</dbReference>
<evidence type="ECO:0000256" key="3">
    <source>
        <dbReference type="ARBA" id="ARBA00022475"/>
    </source>
</evidence>
<evidence type="ECO:0000256" key="7">
    <source>
        <dbReference type="RuleBase" id="RU363032"/>
    </source>
</evidence>
<keyword evidence="6 7" id="KW-0472">Membrane</keyword>
<dbReference type="SUPFAM" id="SSF161098">
    <property type="entry name" value="MetI-like"/>
    <property type="match status" value="1"/>
</dbReference>
<keyword evidence="3" id="KW-1003">Cell membrane</keyword>
<protein>
    <submittedName>
        <fullName evidence="9">ABC transporter permease</fullName>
    </submittedName>
</protein>